<evidence type="ECO:0000313" key="2">
    <source>
        <dbReference type="EMBL" id="CAE7099396.1"/>
    </source>
</evidence>
<accession>A0A8H3HTA3</accession>
<dbReference type="CDD" id="cd01846">
    <property type="entry name" value="fatty_acyltransferase_like"/>
    <property type="match status" value="1"/>
</dbReference>
<dbReference type="AlphaFoldDB" id="A0A8H3HTA3"/>
<organism evidence="2 3">
    <name type="scientific">Rhizoctonia solani</name>
    <dbReference type="NCBI Taxonomy" id="456999"/>
    <lineage>
        <taxon>Eukaryota</taxon>
        <taxon>Fungi</taxon>
        <taxon>Dikarya</taxon>
        <taxon>Basidiomycota</taxon>
        <taxon>Agaricomycotina</taxon>
        <taxon>Agaricomycetes</taxon>
        <taxon>Cantharellales</taxon>
        <taxon>Ceratobasidiaceae</taxon>
        <taxon>Rhizoctonia</taxon>
    </lineage>
</organism>
<dbReference type="PANTHER" id="PTHR45648">
    <property type="entry name" value="GDSL LIPASE/ACYLHYDROLASE FAMILY PROTEIN (AFU_ORTHOLOGUE AFUA_4G14700)"/>
    <property type="match status" value="1"/>
</dbReference>
<proteinExistence type="predicted"/>
<protein>
    <submittedName>
        <fullName evidence="2">Uncharacterized protein</fullName>
    </submittedName>
</protein>
<dbReference type="EMBL" id="CAJNJQ010000777">
    <property type="protein sequence ID" value="CAE7099396.1"/>
    <property type="molecule type" value="Genomic_DNA"/>
</dbReference>
<sequence>MKLSGVLTAGGLIQAAFESTGAGPRWPGFEGLRYFFAFGDSYTAIEFNSWKPIPTDSNPMGVPYPGLPFSPRHCSSTLTPYLLGTTWIDGANYAGYMTMRYNQSRLLTWDYAVGGSTVQGVKKQVLEDFLSMRGAGHKPWYAPWTASDSLFACFVGINDLNTQAPINPSISELFDLYETLYHTGARNFLFINVPPIDRAPFGTEPTLGLRVEAWNARLKRAAEAFQARRYDVSVFYYDAWALYTELLDNPEKYGFSDTTTVGGSFWYDPVHPRTKVHDYMAANLADFLSQNW</sequence>
<dbReference type="Gene3D" id="3.40.50.1110">
    <property type="entry name" value="SGNH hydrolase"/>
    <property type="match status" value="1"/>
</dbReference>
<name>A0A8H3HTA3_9AGAM</name>
<dbReference type="InterPro" id="IPR051058">
    <property type="entry name" value="GDSL_Est/Lipase"/>
</dbReference>
<dbReference type="Pfam" id="PF00657">
    <property type="entry name" value="Lipase_GDSL"/>
    <property type="match status" value="1"/>
</dbReference>
<dbReference type="PANTHER" id="PTHR45648:SF85">
    <property type="entry name" value="A, PUTATIVE (AFU_ORTHOLOGUE AFUA_2G10760)-RELATED"/>
    <property type="match status" value="1"/>
</dbReference>
<dbReference type="InterPro" id="IPR001087">
    <property type="entry name" value="GDSL"/>
</dbReference>
<evidence type="ECO:0000256" key="1">
    <source>
        <dbReference type="ARBA" id="ARBA00022801"/>
    </source>
</evidence>
<dbReference type="Proteomes" id="UP000663827">
    <property type="component" value="Unassembled WGS sequence"/>
</dbReference>
<keyword evidence="1" id="KW-0378">Hydrolase</keyword>
<dbReference type="SUPFAM" id="SSF52266">
    <property type="entry name" value="SGNH hydrolase"/>
    <property type="match status" value="1"/>
</dbReference>
<reference evidence="2" key="1">
    <citation type="submission" date="2021-01" db="EMBL/GenBank/DDBJ databases">
        <authorList>
            <person name="Kaushik A."/>
        </authorList>
    </citation>
    <scope>NUCLEOTIDE SEQUENCE</scope>
    <source>
        <strain evidence="2">AG5</strain>
    </source>
</reference>
<dbReference type="InterPro" id="IPR036514">
    <property type="entry name" value="SGNH_hydro_sf"/>
</dbReference>
<evidence type="ECO:0000313" key="3">
    <source>
        <dbReference type="Proteomes" id="UP000663827"/>
    </source>
</evidence>
<comment type="caution">
    <text evidence="2">The sequence shown here is derived from an EMBL/GenBank/DDBJ whole genome shotgun (WGS) entry which is preliminary data.</text>
</comment>
<dbReference type="GO" id="GO:0016788">
    <property type="term" value="F:hydrolase activity, acting on ester bonds"/>
    <property type="evidence" value="ECO:0007669"/>
    <property type="project" value="InterPro"/>
</dbReference>
<gene>
    <name evidence="2" type="ORF">RDB_LOCUS39435</name>
</gene>